<dbReference type="Pfam" id="PF12728">
    <property type="entry name" value="HTH_17"/>
    <property type="match status" value="1"/>
</dbReference>
<dbReference type="Proteomes" id="UP000753802">
    <property type="component" value="Unassembled WGS sequence"/>
</dbReference>
<evidence type="ECO:0000313" key="3">
    <source>
        <dbReference type="Proteomes" id="UP000753802"/>
    </source>
</evidence>
<protein>
    <submittedName>
        <fullName evidence="2">Helix-turn-helix domain-containing protein</fullName>
    </submittedName>
</protein>
<organism evidence="2 3">
    <name type="scientific">Sediminibacterium roseum</name>
    <dbReference type="NCBI Taxonomy" id="1978412"/>
    <lineage>
        <taxon>Bacteria</taxon>
        <taxon>Pseudomonadati</taxon>
        <taxon>Bacteroidota</taxon>
        <taxon>Chitinophagia</taxon>
        <taxon>Chitinophagales</taxon>
        <taxon>Chitinophagaceae</taxon>
        <taxon>Sediminibacterium</taxon>
    </lineage>
</organism>
<evidence type="ECO:0000313" key="2">
    <source>
        <dbReference type="EMBL" id="NCI48995.1"/>
    </source>
</evidence>
<dbReference type="RefSeq" id="WP_161817296.1">
    <property type="nucleotide sequence ID" value="NZ_JAACJS010000002.1"/>
</dbReference>
<gene>
    <name evidence="2" type="ORF">GWC95_03620</name>
</gene>
<comment type="caution">
    <text evidence="2">The sequence shown here is derived from an EMBL/GenBank/DDBJ whole genome shotgun (WGS) entry which is preliminary data.</text>
</comment>
<sequence length="82" mass="9437">MNPNEIATKADIEILRKEIHELKSVFEKSAPEKKILRSANVREMLNISDATLQRLRTSGTLPAKKVNGTWFYELDNIKKLIK</sequence>
<keyword evidence="3" id="KW-1185">Reference proteome</keyword>
<reference evidence="2 3" key="1">
    <citation type="submission" date="2020-01" db="EMBL/GenBank/DDBJ databases">
        <title>Genome analysis.</title>
        <authorList>
            <person name="Wu S."/>
            <person name="Wang G."/>
        </authorList>
    </citation>
    <scope>NUCLEOTIDE SEQUENCE [LARGE SCALE GENOMIC DNA]</scope>
    <source>
        <strain evidence="2 3">SYL130</strain>
    </source>
</reference>
<evidence type="ECO:0000259" key="1">
    <source>
        <dbReference type="Pfam" id="PF12728"/>
    </source>
</evidence>
<dbReference type="InterPro" id="IPR009061">
    <property type="entry name" value="DNA-bd_dom_put_sf"/>
</dbReference>
<dbReference type="SUPFAM" id="SSF46955">
    <property type="entry name" value="Putative DNA-binding domain"/>
    <property type="match status" value="1"/>
</dbReference>
<name>A0ABW9ZVB0_9BACT</name>
<dbReference type="EMBL" id="JAACJS010000002">
    <property type="protein sequence ID" value="NCI48995.1"/>
    <property type="molecule type" value="Genomic_DNA"/>
</dbReference>
<dbReference type="InterPro" id="IPR041657">
    <property type="entry name" value="HTH_17"/>
</dbReference>
<proteinExistence type="predicted"/>
<accession>A0ABW9ZVB0</accession>
<feature type="domain" description="Helix-turn-helix" evidence="1">
    <location>
        <begin position="37"/>
        <end position="81"/>
    </location>
</feature>